<name>A0A2Z6RUG9_9GLOM</name>
<feature type="compositionally biased region" description="Basic and acidic residues" evidence="1">
    <location>
        <begin position="138"/>
        <end position="148"/>
    </location>
</feature>
<evidence type="ECO:0000256" key="1">
    <source>
        <dbReference type="SAM" id="MobiDB-lite"/>
    </source>
</evidence>
<dbReference type="PANTHER" id="PTHR46333:SF2">
    <property type="entry name" value="CYTOKINESIS PROTEIN 3"/>
    <property type="match status" value="1"/>
</dbReference>
<organism evidence="4 6">
    <name type="scientific">Rhizophagus clarus</name>
    <dbReference type="NCBI Taxonomy" id="94130"/>
    <lineage>
        <taxon>Eukaryota</taxon>
        <taxon>Fungi</taxon>
        <taxon>Fungi incertae sedis</taxon>
        <taxon>Mucoromycota</taxon>
        <taxon>Glomeromycotina</taxon>
        <taxon>Glomeromycetes</taxon>
        <taxon>Glomerales</taxon>
        <taxon>Glomeraceae</taxon>
        <taxon>Rhizophagus</taxon>
    </lineage>
</organism>
<dbReference type="InterPro" id="IPR056564">
    <property type="entry name" value="Ig-like_KY"/>
</dbReference>
<feature type="compositionally biased region" description="Basic and acidic residues" evidence="1">
    <location>
        <begin position="113"/>
        <end position="127"/>
    </location>
</feature>
<reference evidence="5" key="2">
    <citation type="submission" date="2019-10" db="EMBL/GenBank/DDBJ databases">
        <title>Conservation and host-specific expression of non-tandemly repeated heterogenous ribosome RNA gene in arbuscular mycorrhizal fungi.</title>
        <authorList>
            <person name="Maeda T."/>
            <person name="Kobayashi Y."/>
            <person name="Nakagawa T."/>
            <person name="Ezawa T."/>
            <person name="Yamaguchi K."/>
            <person name="Bino T."/>
            <person name="Nishimoto Y."/>
            <person name="Shigenobu S."/>
            <person name="Kawaguchi M."/>
        </authorList>
    </citation>
    <scope>NUCLEOTIDE SEQUENCE</scope>
    <source>
        <strain evidence="5">HR1</strain>
    </source>
</reference>
<accession>A0A2Z6RUG9</accession>
<dbReference type="InterPro" id="IPR038765">
    <property type="entry name" value="Papain-like_cys_pep_sf"/>
</dbReference>
<keyword evidence="6" id="KW-1185">Reference proteome</keyword>
<dbReference type="Proteomes" id="UP000615446">
    <property type="component" value="Unassembled WGS sequence"/>
</dbReference>
<feature type="region of interest" description="Disordered" evidence="1">
    <location>
        <begin position="113"/>
        <end position="153"/>
    </location>
</feature>
<evidence type="ECO:0000313" key="6">
    <source>
        <dbReference type="Proteomes" id="UP000247702"/>
    </source>
</evidence>
<dbReference type="STRING" id="94130.A0A2Z6RUG9"/>
<feature type="domain" description="Transglutaminase-like" evidence="2">
    <location>
        <begin position="193"/>
        <end position="305"/>
    </location>
</feature>
<feature type="region of interest" description="Disordered" evidence="1">
    <location>
        <begin position="1"/>
        <end position="43"/>
    </location>
</feature>
<protein>
    <submittedName>
        <fullName evidence="5">Transglutaminase domain-containing protein</fullName>
    </submittedName>
</protein>
<dbReference type="Proteomes" id="UP000247702">
    <property type="component" value="Unassembled WGS sequence"/>
</dbReference>
<dbReference type="InterPro" id="IPR052557">
    <property type="entry name" value="CAP/Cytokinesis_protein"/>
</dbReference>
<sequence>MKSFFNKAMKRFSGDGSKLNDTSSYTTTTTTTTTTTRYDENGEPIVEVVTKTVKGGTNEEPVEVYETNKELTSKGPVEVYEYETRVVDDGTKPVEYKTENLVEKPIAKLITKPVEKLAGKHDKKPEERDPDEPELDESTVHQGERSDPASRCSPVVVANEFKEHLDLTDHDFSKVDKYARETPNAEAENCERLSKYLTKPWNNDLDKLRCIFTWITENIRYDTDAFFGGKMQHCGPEEVLKTRKSVCEGYAGLYDKLTSDAGLKVWKISGKSKGAGFRPGSDINSRQFDHAWNGVLYKGEFLFVDSTWGAGHLNGMDFERCFEPFYFLCSPTQFIYSHLPEKPEHQYVKPELTTEEFLELPYVKPQFFTSGLNFVKHLGTEIVVSDDKIVFEIERVHPDESKPLHATLEWEGHNEDIPVMIQRLGTPGPRGGRKYRLLCNCPSKGTGEFNIYVMLEGNSGPMVSKFKVKNSGNGKNYIPFVDTFSVPFSFTIQNPIHAKLNHNDNVKFEITIFDLPESELPSLALFLPEKSAKEFEKVSKGKDSYTFAIETCVDQKGKWGLTYHTSPTQFSFIAQYIVE</sequence>
<dbReference type="EMBL" id="BEXD01004092">
    <property type="protein sequence ID" value="GBC06676.1"/>
    <property type="molecule type" value="Genomic_DNA"/>
</dbReference>
<evidence type="ECO:0000259" key="2">
    <source>
        <dbReference type="Pfam" id="PF01841"/>
    </source>
</evidence>
<comment type="caution">
    <text evidence="4">The sequence shown here is derived from an EMBL/GenBank/DDBJ whole genome shotgun (WGS) entry which is preliminary data.</text>
</comment>
<gene>
    <name evidence="5" type="ORF">RCL2_000553000</name>
    <name evidence="4" type="ORF">RclHR1_00070043</name>
</gene>
<dbReference type="Pfam" id="PF01841">
    <property type="entry name" value="Transglut_core"/>
    <property type="match status" value="1"/>
</dbReference>
<dbReference type="EMBL" id="BLAL01000034">
    <property type="protein sequence ID" value="GES78216.1"/>
    <property type="molecule type" value="Genomic_DNA"/>
</dbReference>
<evidence type="ECO:0000313" key="4">
    <source>
        <dbReference type="EMBL" id="GBC06676.1"/>
    </source>
</evidence>
<feature type="compositionally biased region" description="Acidic residues" evidence="1">
    <location>
        <begin position="128"/>
        <end position="137"/>
    </location>
</feature>
<feature type="compositionally biased region" description="Low complexity" evidence="1">
    <location>
        <begin position="26"/>
        <end position="36"/>
    </location>
</feature>
<dbReference type="GO" id="GO:0005737">
    <property type="term" value="C:cytoplasm"/>
    <property type="evidence" value="ECO:0007669"/>
    <property type="project" value="TreeGrafter"/>
</dbReference>
<dbReference type="Pfam" id="PF23265">
    <property type="entry name" value="Ig-like_KY"/>
    <property type="match status" value="1"/>
</dbReference>
<proteinExistence type="predicted"/>
<reference evidence="4 6" key="1">
    <citation type="submission" date="2017-11" db="EMBL/GenBank/DDBJ databases">
        <title>The genome of Rhizophagus clarus HR1 reveals common genetic basis of auxotrophy among arbuscular mycorrhizal fungi.</title>
        <authorList>
            <person name="Kobayashi Y."/>
        </authorList>
    </citation>
    <scope>NUCLEOTIDE SEQUENCE [LARGE SCALE GENOMIC DNA]</scope>
    <source>
        <strain evidence="4 6">HR1</strain>
    </source>
</reference>
<feature type="domain" description="KY-like immunoglobulin-like" evidence="3">
    <location>
        <begin position="355"/>
        <end position="480"/>
    </location>
</feature>
<dbReference type="SUPFAM" id="SSF54001">
    <property type="entry name" value="Cysteine proteinases"/>
    <property type="match status" value="1"/>
</dbReference>
<dbReference type="AlphaFoldDB" id="A0A2Z6RUG9"/>
<dbReference type="InterPro" id="IPR002931">
    <property type="entry name" value="Transglutaminase-like"/>
</dbReference>
<evidence type="ECO:0000259" key="3">
    <source>
        <dbReference type="Pfam" id="PF23265"/>
    </source>
</evidence>
<dbReference type="PANTHER" id="PTHR46333">
    <property type="entry name" value="CYTOKINESIS PROTEIN 3"/>
    <property type="match status" value="1"/>
</dbReference>
<dbReference type="OrthoDB" id="6129702at2759"/>
<dbReference type="Gene3D" id="3.10.620.30">
    <property type="match status" value="1"/>
</dbReference>
<evidence type="ECO:0000313" key="5">
    <source>
        <dbReference type="EMBL" id="GES78216.1"/>
    </source>
</evidence>